<comment type="caution">
    <text evidence="1">The sequence shown here is derived from an EMBL/GenBank/DDBJ whole genome shotgun (WGS) entry which is preliminary data.</text>
</comment>
<dbReference type="PANTHER" id="PTHR30531">
    <property type="entry name" value="FLAGELLAR BIOSYNTHETIC PROTEIN FLHB"/>
    <property type="match status" value="1"/>
</dbReference>
<dbReference type="RefSeq" id="WP_307474498.1">
    <property type="nucleotide sequence ID" value="NZ_JAUSUB010000007.1"/>
</dbReference>
<evidence type="ECO:0000313" key="2">
    <source>
        <dbReference type="Proteomes" id="UP001238088"/>
    </source>
</evidence>
<reference evidence="1 2" key="1">
    <citation type="submission" date="2023-07" db="EMBL/GenBank/DDBJ databases">
        <title>Genomic Encyclopedia of Type Strains, Phase IV (KMG-IV): sequencing the most valuable type-strain genomes for metagenomic binning, comparative biology and taxonomic classification.</title>
        <authorList>
            <person name="Goeker M."/>
        </authorList>
    </citation>
    <scope>NUCLEOTIDE SEQUENCE [LARGE SCALE GENOMIC DNA]</scope>
    <source>
        <strain evidence="1 2">DSM 23494</strain>
    </source>
</reference>
<proteinExistence type="predicted"/>
<dbReference type="Gene3D" id="3.40.1690.10">
    <property type="entry name" value="secretion proteins EscU"/>
    <property type="match status" value="1"/>
</dbReference>
<keyword evidence="2" id="KW-1185">Reference proteome</keyword>
<keyword evidence="1" id="KW-0969">Cilium</keyword>
<sequence>MKKLDNKRREAVALTYEPFKPSPRVAAKGKGLVADQIVEKAKEHGIPIQEDASLVELLGNLDLNENIPEELYQAVAEVFAFIYKIDQAEIGKK</sequence>
<organism evidence="1 2">
    <name type="scientific">Cytobacillus purgationiresistens</name>
    <dbReference type="NCBI Taxonomy" id="863449"/>
    <lineage>
        <taxon>Bacteria</taxon>
        <taxon>Bacillati</taxon>
        <taxon>Bacillota</taxon>
        <taxon>Bacilli</taxon>
        <taxon>Bacillales</taxon>
        <taxon>Bacillaceae</taxon>
        <taxon>Cytobacillus</taxon>
    </lineage>
</organism>
<dbReference type="PANTHER" id="PTHR30531:SF12">
    <property type="entry name" value="FLAGELLAR BIOSYNTHETIC PROTEIN FLHB"/>
    <property type="match status" value="1"/>
</dbReference>
<keyword evidence="1" id="KW-0966">Cell projection</keyword>
<name>A0ABU0AHR3_9BACI</name>
<evidence type="ECO:0000313" key="1">
    <source>
        <dbReference type="EMBL" id="MDQ0270246.1"/>
    </source>
</evidence>
<protein>
    <submittedName>
        <fullName evidence="1">Flagellar biosynthesis protein</fullName>
    </submittedName>
</protein>
<gene>
    <name evidence="1" type="ORF">J2S17_002121</name>
</gene>
<dbReference type="Proteomes" id="UP001238088">
    <property type="component" value="Unassembled WGS sequence"/>
</dbReference>
<dbReference type="InterPro" id="IPR006135">
    <property type="entry name" value="T3SS_substrate_exporter"/>
</dbReference>
<dbReference type="Pfam" id="PF01312">
    <property type="entry name" value="Bac_export_2"/>
    <property type="match status" value="1"/>
</dbReference>
<dbReference type="EMBL" id="JAUSUB010000007">
    <property type="protein sequence ID" value="MDQ0270246.1"/>
    <property type="molecule type" value="Genomic_DNA"/>
</dbReference>
<accession>A0ABU0AHR3</accession>
<dbReference type="SUPFAM" id="SSF160544">
    <property type="entry name" value="EscU C-terminal domain-like"/>
    <property type="match status" value="1"/>
</dbReference>
<keyword evidence="1" id="KW-0282">Flagellum</keyword>
<dbReference type="InterPro" id="IPR029025">
    <property type="entry name" value="T3SS_substrate_exporter_C"/>
</dbReference>